<keyword evidence="3" id="KW-0540">Nuclease</keyword>
<evidence type="ECO:0000256" key="5">
    <source>
        <dbReference type="ARBA" id="ARBA00023268"/>
    </source>
</evidence>
<feature type="region of interest" description="Disordered" evidence="6">
    <location>
        <begin position="231"/>
        <end position="261"/>
    </location>
</feature>
<dbReference type="InterPro" id="IPR000477">
    <property type="entry name" value="RT_dom"/>
</dbReference>
<dbReference type="InterPro" id="IPR043128">
    <property type="entry name" value="Rev_trsase/Diguanyl_cyclase"/>
</dbReference>
<gene>
    <name evidence="8" type="ORF">Cvel_19342</name>
</gene>
<feature type="domain" description="Reverse transcriptase" evidence="7">
    <location>
        <begin position="547"/>
        <end position="726"/>
    </location>
</feature>
<dbReference type="InterPro" id="IPR041577">
    <property type="entry name" value="RT_RNaseH_2"/>
</dbReference>
<dbReference type="PANTHER" id="PTHR37984">
    <property type="entry name" value="PROTEIN CBG26694"/>
    <property type="match status" value="1"/>
</dbReference>
<dbReference type="EMBL" id="CDMZ01000730">
    <property type="protein sequence ID" value="CEM20339.1"/>
    <property type="molecule type" value="Genomic_DNA"/>
</dbReference>
<feature type="compositionally biased region" description="Acidic residues" evidence="6">
    <location>
        <begin position="973"/>
        <end position="990"/>
    </location>
</feature>
<dbReference type="Gene3D" id="3.30.70.270">
    <property type="match status" value="2"/>
</dbReference>
<dbReference type="GO" id="GO:0004519">
    <property type="term" value="F:endonuclease activity"/>
    <property type="evidence" value="ECO:0007669"/>
    <property type="project" value="UniProtKB-KW"/>
</dbReference>
<keyword evidence="4" id="KW-0378">Hydrolase</keyword>
<dbReference type="Pfam" id="PF00078">
    <property type="entry name" value="RVT_1"/>
    <property type="match status" value="1"/>
</dbReference>
<feature type="compositionally biased region" description="Basic and acidic residues" evidence="6">
    <location>
        <begin position="143"/>
        <end position="160"/>
    </location>
</feature>
<feature type="region of interest" description="Disordered" evidence="6">
    <location>
        <begin position="116"/>
        <end position="181"/>
    </location>
</feature>
<dbReference type="InterPro" id="IPR021109">
    <property type="entry name" value="Peptidase_aspartic_dom_sf"/>
</dbReference>
<keyword evidence="1" id="KW-0808">Transferase</keyword>
<accession>A0A0G4FZ30</accession>
<reference evidence="8" key="1">
    <citation type="submission" date="2014-11" db="EMBL/GenBank/DDBJ databases">
        <authorList>
            <person name="Otto D Thomas"/>
            <person name="Naeem Raeece"/>
        </authorList>
    </citation>
    <scope>NUCLEOTIDE SEQUENCE</scope>
</reference>
<keyword evidence="4" id="KW-0255">Endonuclease</keyword>
<evidence type="ECO:0000256" key="2">
    <source>
        <dbReference type="ARBA" id="ARBA00022695"/>
    </source>
</evidence>
<dbReference type="AlphaFoldDB" id="A0A0G4FZ30"/>
<keyword evidence="2" id="KW-0548">Nucleotidyltransferase</keyword>
<dbReference type="PANTHER" id="PTHR37984:SF5">
    <property type="entry name" value="PROTEIN NYNRIN-LIKE"/>
    <property type="match status" value="1"/>
</dbReference>
<dbReference type="FunFam" id="3.30.70.270:FF:000020">
    <property type="entry name" value="Transposon Tf2-6 polyprotein-like Protein"/>
    <property type="match status" value="1"/>
</dbReference>
<dbReference type="PROSITE" id="PS50878">
    <property type="entry name" value="RT_POL"/>
    <property type="match status" value="1"/>
</dbReference>
<sequence length="1044" mass="118456">MREYIQLSDIQVSKQLGSVRQYFSRFLKQWYDKTQRSASPFVNVEDLFTRLSERFPDPNKQTDLRGEVRNVRCQGNEGVYKYSVRFNNIAEGIVDVSEIDLMYDYIRGLPDEVRKEVRRRKPDSLDAAMKDAEEAEQLLSGGRKKDYGGQGRDGRRDSHPPLRPQSQSNDGPVPEFIPFPKMRSRGTFRRIDASIVMRWDTLHANAGTASSNSNNRVLGVMGVREISMEFQENPPQWSQRQQQNAPPRGMYSTTGGRTGRRGKLITFHGTANGIPIRALWDPGVDSIYVSKRVVEAGEFRLSALEPSTCKGGIRLDGAQAPSTTVQWEAPDIDLRIQDFAAPLTMTVLDLDEDYDVLLGMPFCETFKPLPDFEAKSLFIAADRSPSGSQFTLYDSEIYHIPGAEPEPLTRREIRRLSKKESTTFRCYRLKVRPLPSVSSPLEVNQIQGATTQKPPPLSSFPPDHLVNSDNYTDFRREVQREGMRPGMRKVLEKYFSIFPNEIPTLPPKREVECHIKLEPGHRPPARAPYRLTYGQLDELQKQLESYLAKGQIRPSNSPFAAPVLFVTKADGTQRMCIDYTQLNKICVRDRYPLPHPDDLISCLHGAKYFSSLDLRQYFHQIRVAEGDEEKTAFVTRYGTFKWLVMPFDYCNAPGISMRMINKTLRPLLDRCIIVFIDDLLIFSRTPEEHERDVEAVLQLLAGESLYVKLSKCDWCRTEAKFLGLVISEGGFRPAPEKVQGLQDFPKPTDRTSLRQFLGLGNWFRKFVRGYSQVASPLLSLLCTSIPFVWEPVHDQAFVALKKAVLELVTLTLPDPGQPVYIAHDASQSHQAIGAVAIQRCQKTGAYRPLAFGSRRLTPTEARYPVRELELLAIVHFAKVWRDFLTPESEFWTDHKSLKNLGKSFEHCSLRVRRWIEFLEEVAVPIKYIPGRANIVADALFRNLPPLVQSSPSAPLPSVRVRQPTPPTVSQADSPDDDEVSGLEPEYEDEGAVVGETRSLGGGHGGTEQRQCRTTLKVEGDVDLQRRYSLQRMQTIPGLPQCMLI</sequence>
<dbReference type="GO" id="GO:0016779">
    <property type="term" value="F:nucleotidyltransferase activity"/>
    <property type="evidence" value="ECO:0007669"/>
    <property type="project" value="UniProtKB-KW"/>
</dbReference>
<dbReference type="InterPro" id="IPR050951">
    <property type="entry name" value="Retrovirus_Pol_polyprotein"/>
</dbReference>
<dbReference type="PhylomeDB" id="A0A0G4FZ30"/>
<evidence type="ECO:0000259" key="7">
    <source>
        <dbReference type="PROSITE" id="PS50878"/>
    </source>
</evidence>
<dbReference type="Pfam" id="PF17919">
    <property type="entry name" value="RT_RNaseH_2"/>
    <property type="match status" value="1"/>
</dbReference>
<evidence type="ECO:0000256" key="6">
    <source>
        <dbReference type="SAM" id="MobiDB-lite"/>
    </source>
</evidence>
<organism evidence="8">
    <name type="scientific">Chromera velia CCMP2878</name>
    <dbReference type="NCBI Taxonomy" id="1169474"/>
    <lineage>
        <taxon>Eukaryota</taxon>
        <taxon>Sar</taxon>
        <taxon>Alveolata</taxon>
        <taxon>Colpodellida</taxon>
        <taxon>Chromeraceae</taxon>
        <taxon>Chromera</taxon>
    </lineage>
</organism>
<feature type="compositionally biased region" description="Basic and acidic residues" evidence="6">
    <location>
        <begin position="122"/>
        <end position="132"/>
    </location>
</feature>
<dbReference type="CDD" id="cd01647">
    <property type="entry name" value="RT_LTR"/>
    <property type="match status" value="1"/>
</dbReference>
<dbReference type="InterPro" id="IPR043502">
    <property type="entry name" value="DNA/RNA_pol_sf"/>
</dbReference>
<dbReference type="CDD" id="cd09274">
    <property type="entry name" value="RNase_HI_RT_Ty3"/>
    <property type="match status" value="1"/>
</dbReference>
<keyword evidence="5" id="KW-0511">Multifunctional enzyme</keyword>
<feature type="compositionally biased region" description="Polar residues" evidence="6">
    <location>
        <begin position="233"/>
        <end position="245"/>
    </location>
</feature>
<evidence type="ECO:0000313" key="8">
    <source>
        <dbReference type="EMBL" id="CEM20339.1"/>
    </source>
</evidence>
<protein>
    <recommendedName>
        <fullName evidence="7">Reverse transcriptase domain-containing protein</fullName>
    </recommendedName>
</protein>
<evidence type="ECO:0000256" key="4">
    <source>
        <dbReference type="ARBA" id="ARBA00022759"/>
    </source>
</evidence>
<dbReference type="Gene3D" id="3.10.10.10">
    <property type="entry name" value="HIV Type 1 Reverse Transcriptase, subunit A, domain 1"/>
    <property type="match status" value="1"/>
</dbReference>
<dbReference type="CDD" id="cd00303">
    <property type="entry name" value="retropepsin_like"/>
    <property type="match status" value="1"/>
</dbReference>
<feature type="region of interest" description="Disordered" evidence="6">
    <location>
        <begin position="951"/>
        <end position="1010"/>
    </location>
</feature>
<proteinExistence type="predicted"/>
<evidence type="ECO:0000256" key="1">
    <source>
        <dbReference type="ARBA" id="ARBA00022679"/>
    </source>
</evidence>
<dbReference type="SUPFAM" id="SSF56672">
    <property type="entry name" value="DNA/RNA polymerases"/>
    <property type="match status" value="1"/>
</dbReference>
<evidence type="ECO:0000256" key="3">
    <source>
        <dbReference type="ARBA" id="ARBA00022722"/>
    </source>
</evidence>
<dbReference type="VEuPathDB" id="CryptoDB:Cvel_19342"/>
<name>A0A0G4FZ30_9ALVE</name>
<dbReference type="Gene3D" id="2.40.70.10">
    <property type="entry name" value="Acid Proteases"/>
    <property type="match status" value="1"/>
</dbReference>